<organism evidence="1 2">
    <name type="scientific">Hoyosella rhizosphaerae</name>
    <dbReference type="NCBI Taxonomy" id="1755582"/>
    <lineage>
        <taxon>Bacteria</taxon>
        <taxon>Bacillati</taxon>
        <taxon>Actinomycetota</taxon>
        <taxon>Actinomycetes</taxon>
        <taxon>Mycobacteriales</taxon>
        <taxon>Hoyosellaceae</taxon>
        <taxon>Hoyosella</taxon>
    </lineage>
</organism>
<evidence type="ECO:0000313" key="2">
    <source>
        <dbReference type="Proteomes" id="UP000641514"/>
    </source>
</evidence>
<name>A0A916XDL5_9ACTN</name>
<dbReference type="Proteomes" id="UP000641514">
    <property type="component" value="Unassembled WGS sequence"/>
</dbReference>
<accession>A0A916XDL5</accession>
<proteinExistence type="predicted"/>
<reference evidence="1" key="2">
    <citation type="submission" date="2020-09" db="EMBL/GenBank/DDBJ databases">
        <authorList>
            <person name="Sun Q."/>
            <person name="Zhou Y."/>
        </authorList>
    </citation>
    <scope>NUCLEOTIDE SEQUENCE</scope>
    <source>
        <strain evidence="1">CGMCC 1.15478</strain>
    </source>
</reference>
<protein>
    <submittedName>
        <fullName evidence="1">Uncharacterized protein</fullName>
    </submittedName>
</protein>
<sequence>MLSPETWWRYLKSAFKARQGKITGHPLQAPGLAILGRDGTINYLHRGHTLGHYPPIKDVLATVTS</sequence>
<comment type="caution">
    <text evidence="1">The sequence shown here is derived from an EMBL/GenBank/DDBJ whole genome shotgun (WGS) entry which is preliminary data.</text>
</comment>
<dbReference type="RefSeq" id="WP_188671918.1">
    <property type="nucleotide sequence ID" value="NZ_BMJH01000001.1"/>
</dbReference>
<reference evidence="1" key="1">
    <citation type="journal article" date="2014" name="Int. J. Syst. Evol. Microbiol.">
        <title>Complete genome sequence of Corynebacterium casei LMG S-19264T (=DSM 44701T), isolated from a smear-ripened cheese.</title>
        <authorList>
            <consortium name="US DOE Joint Genome Institute (JGI-PGF)"/>
            <person name="Walter F."/>
            <person name="Albersmeier A."/>
            <person name="Kalinowski J."/>
            <person name="Ruckert C."/>
        </authorList>
    </citation>
    <scope>NUCLEOTIDE SEQUENCE</scope>
    <source>
        <strain evidence="1">CGMCC 1.15478</strain>
    </source>
</reference>
<dbReference type="AlphaFoldDB" id="A0A916XDL5"/>
<dbReference type="EMBL" id="BMJH01000001">
    <property type="protein sequence ID" value="GGC62848.1"/>
    <property type="molecule type" value="Genomic_DNA"/>
</dbReference>
<gene>
    <name evidence="1" type="ORF">GCM10011410_14100</name>
</gene>
<evidence type="ECO:0000313" key="1">
    <source>
        <dbReference type="EMBL" id="GGC62848.1"/>
    </source>
</evidence>
<keyword evidence="2" id="KW-1185">Reference proteome</keyword>